<feature type="compositionally biased region" description="Low complexity" evidence="8">
    <location>
        <begin position="278"/>
        <end position="293"/>
    </location>
</feature>
<dbReference type="PROSITE" id="PS00027">
    <property type="entry name" value="HOMEOBOX_1"/>
    <property type="match status" value="1"/>
</dbReference>
<dbReference type="PANTHER" id="PTHR24339">
    <property type="entry name" value="HOMEOBOX PROTEIN EMX-RELATED"/>
    <property type="match status" value="1"/>
</dbReference>
<dbReference type="Gene3D" id="1.10.10.60">
    <property type="entry name" value="Homeodomain-like"/>
    <property type="match status" value="1"/>
</dbReference>
<dbReference type="PANTHER" id="PTHR24339:SF28">
    <property type="entry name" value="E5-RELATED"/>
    <property type="match status" value="1"/>
</dbReference>
<protein>
    <submittedName>
        <fullName evidence="10">(Mediterranean fruit fly) hypothetical protein</fullName>
    </submittedName>
</protein>
<evidence type="ECO:0000313" key="11">
    <source>
        <dbReference type="Proteomes" id="UP000606786"/>
    </source>
</evidence>
<feature type="region of interest" description="Disordered" evidence="8">
    <location>
        <begin position="130"/>
        <end position="152"/>
    </location>
</feature>
<dbReference type="PROSITE" id="PS50071">
    <property type="entry name" value="HOMEOBOX_2"/>
    <property type="match status" value="1"/>
</dbReference>
<evidence type="ECO:0000256" key="6">
    <source>
        <dbReference type="PROSITE-ProRule" id="PRU00108"/>
    </source>
</evidence>
<comment type="caution">
    <text evidence="10">The sequence shown here is derived from an EMBL/GenBank/DDBJ whole genome shotgun (WGS) entry which is preliminary data.</text>
</comment>
<dbReference type="InterPro" id="IPR001356">
    <property type="entry name" value="HD"/>
</dbReference>
<feature type="compositionally biased region" description="Pro residues" evidence="8">
    <location>
        <begin position="67"/>
        <end position="76"/>
    </location>
</feature>
<keyword evidence="4 6" id="KW-0371">Homeobox</keyword>
<dbReference type="SMART" id="SM00389">
    <property type="entry name" value="HOX"/>
    <property type="match status" value="1"/>
</dbReference>
<evidence type="ECO:0000313" key="10">
    <source>
        <dbReference type="EMBL" id="CAD6994480.1"/>
    </source>
</evidence>
<evidence type="ECO:0000256" key="3">
    <source>
        <dbReference type="ARBA" id="ARBA00023125"/>
    </source>
</evidence>
<name>A0A811U7N6_CERCA</name>
<sequence>MTKMIPPLPTSAVLMPTPKQKIGFSIESIVGNDTVAASPPQSAVGSNQQLGEQLHATNTANSTSGPGSPPQTPPAMPTNSSVTQLSGAAHLTMQLPLPLTPNAQPHHMHAHLPPHLTPAQQHALHQHLLLQHHHHQQQQQQQQLSPNGGAPMRQDIQDIIQRLHSSAAAAAVANLSAHSTSPYSPPPPSTQARHNVSPEEAPSALTQMMHFKRERSPLSSAAEEAQNPAQRQHMNPQQQQQQQQHPQPPHTPPKSVSPPSSHPSSPPAMLPGSPAAISTPTQQTPPSHPTTPQYLKPPTALGAGPGAMILPGLPHAPGLVRPFPVVGPSGVPPPPPQQGMPDIKALPPYINAPPPELPPQHNPHLIAAAQFQMAAALQGHVLGGGLPPHASPFMAGPGMPRDSYPLYPWLLSRHGRIFPHRFPGNFLLQPFRKPKRIRTAFSPSQLLKLEHAFESNQYVVGAERKALAQSLNLSETQVKVWFQNRRTKHKRMQQEDDKGDGSHSDRSRNPASCDEDDDDELIDMEMDDCPSDDEHELDASH</sequence>
<dbReference type="EMBL" id="CAJHJT010000001">
    <property type="protein sequence ID" value="CAD6994480.1"/>
    <property type="molecule type" value="Genomic_DNA"/>
</dbReference>
<evidence type="ECO:0000256" key="4">
    <source>
        <dbReference type="ARBA" id="ARBA00023155"/>
    </source>
</evidence>
<evidence type="ECO:0000256" key="8">
    <source>
        <dbReference type="SAM" id="MobiDB-lite"/>
    </source>
</evidence>
<dbReference type="CDD" id="cd00086">
    <property type="entry name" value="homeodomain"/>
    <property type="match status" value="1"/>
</dbReference>
<reference evidence="10" key="1">
    <citation type="submission" date="2020-11" db="EMBL/GenBank/DDBJ databases">
        <authorList>
            <person name="Whitehead M."/>
        </authorList>
    </citation>
    <scope>NUCLEOTIDE SEQUENCE</scope>
    <source>
        <strain evidence="10">EGII</strain>
    </source>
</reference>
<dbReference type="InterPro" id="IPR017970">
    <property type="entry name" value="Homeobox_CS"/>
</dbReference>
<keyword evidence="3 6" id="KW-0238">DNA-binding</keyword>
<gene>
    <name evidence="10" type="ORF">CCAP1982_LOCUS3225</name>
</gene>
<feature type="compositionally biased region" description="Basic and acidic residues" evidence="8">
    <location>
        <begin position="492"/>
        <end position="508"/>
    </location>
</feature>
<evidence type="ECO:0000256" key="2">
    <source>
        <dbReference type="ARBA" id="ARBA00007397"/>
    </source>
</evidence>
<dbReference type="Proteomes" id="UP000606786">
    <property type="component" value="Unassembled WGS sequence"/>
</dbReference>
<feature type="region of interest" description="Disordered" evidence="8">
    <location>
        <begin position="214"/>
        <end position="309"/>
    </location>
</feature>
<accession>A0A811U7N6</accession>
<keyword evidence="5 6" id="KW-0539">Nucleus</keyword>
<feature type="compositionally biased region" description="Acidic residues" evidence="8">
    <location>
        <begin position="513"/>
        <end position="541"/>
    </location>
</feature>
<feature type="DNA-binding region" description="Homeobox" evidence="6">
    <location>
        <begin position="434"/>
        <end position="493"/>
    </location>
</feature>
<evidence type="ECO:0000256" key="5">
    <source>
        <dbReference type="ARBA" id="ARBA00023242"/>
    </source>
</evidence>
<keyword evidence="11" id="KW-1185">Reference proteome</keyword>
<dbReference type="FunFam" id="1.10.10.60:FF:000081">
    <property type="entry name" value="Empty spiracles homeobox 2"/>
    <property type="match status" value="1"/>
</dbReference>
<comment type="similarity">
    <text evidence="2">Belongs to the EMX homeobox family.</text>
</comment>
<organism evidence="10 11">
    <name type="scientific">Ceratitis capitata</name>
    <name type="common">Mediterranean fruit fly</name>
    <name type="synonym">Tephritis capitata</name>
    <dbReference type="NCBI Taxonomy" id="7213"/>
    <lineage>
        <taxon>Eukaryota</taxon>
        <taxon>Metazoa</taxon>
        <taxon>Ecdysozoa</taxon>
        <taxon>Arthropoda</taxon>
        <taxon>Hexapoda</taxon>
        <taxon>Insecta</taxon>
        <taxon>Pterygota</taxon>
        <taxon>Neoptera</taxon>
        <taxon>Endopterygota</taxon>
        <taxon>Diptera</taxon>
        <taxon>Brachycera</taxon>
        <taxon>Muscomorpha</taxon>
        <taxon>Tephritoidea</taxon>
        <taxon>Tephritidae</taxon>
        <taxon>Ceratitis</taxon>
        <taxon>Ceratitis</taxon>
    </lineage>
</organism>
<dbReference type="GO" id="GO:0005634">
    <property type="term" value="C:nucleus"/>
    <property type="evidence" value="ECO:0007669"/>
    <property type="project" value="UniProtKB-SubCell"/>
</dbReference>
<dbReference type="AlphaFoldDB" id="A0A811U7N6"/>
<evidence type="ECO:0000256" key="7">
    <source>
        <dbReference type="RuleBase" id="RU000682"/>
    </source>
</evidence>
<dbReference type="InterPro" id="IPR009057">
    <property type="entry name" value="Homeodomain-like_sf"/>
</dbReference>
<feature type="region of interest" description="Disordered" evidence="8">
    <location>
        <begin position="177"/>
        <end position="200"/>
    </location>
</feature>
<dbReference type="Pfam" id="PF00046">
    <property type="entry name" value="Homeodomain"/>
    <property type="match status" value="1"/>
</dbReference>
<feature type="region of interest" description="Disordered" evidence="8">
    <location>
        <begin position="484"/>
        <end position="541"/>
    </location>
</feature>
<dbReference type="GO" id="GO:0000981">
    <property type="term" value="F:DNA-binding transcription factor activity, RNA polymerase II-specific"/>
    <property type="evidence" value="ECO:0007669"/>
    <property type="project" value="InterPro"/>
</dbReference>
<evidence type="ECO:0000259" key="9">
    <source>
        <dbReference type="PROSITE" id="PS50071"/>
    </source>
</evidence>
<proteinExistence type="inferred from homology"/>
<dbReference type="GO" id="GO:0000978">
    <property type="term" value="F:RNA polymerase II cis-regulatory region sequence-specific DNA binding"/>
    <property type="evidence" value="ECO:0007669"/>
    <property type="project" value="TreeGrafter"/>
</dbReference>
<comment type="subcellular location">
    <subcellularLocation>
        <location evidence="1 6 7">Nucleus</location>
    </subcellularLocation>
</comment>
<feature type="compositionally biased region" description="Low complexity" evidence="8">
    <location>
        <begin position="228"/>
        <end position="245"/>
    </location>
</feature>
<feature type="compositionally biased region" description="Pro residues" evidence="8">
    <location>
        <begin position="246"/>
        <end position="269"/>
    </location>
</feature>
<dbReference type="InterPro" id="IPR050877">
    <property type="entry name" value="EMX-VAX-Noto_Homeobox_TFs"/>
</dbReference>
<feature type="region of interest" description="Disordered" evidence="8">
    <location>
        <begin position="57"/>
        <end position="85"/>
    </location>
</feature>
<dbReference type="SUPFAM" id="SSF46689">
    <property type="entry name" value="Homeodomain-like"/>
    <property type="match status" value="1"/>
</dbReference>
<evidence type="ECO:0000256" key="1">
    <source>
        <dbReference type="ARBA" id="ARBA00004123"/>
    </source>
</evidence>
<dbReference type="GO" id="GO:0007420">
    <property type="term" value="P:brain development"/>
    <property type="evidence" value="ECO:0007669"/>
    <property type="project" value="TreeGrafter"/>
</dbReference>
<dbReference type="GO" id="GO:0030182">
    <property type="term" value="P:neuron differentiation"/>
    <property type="evidence" value="ECO:0007669"/>
    <property type="project" value="TreeGrafter"/>
</dbReference>
<feature type="domain" description="Homeobox" evidence="9">
    <location>
        <begin position="432"/>
        <end position="492"/>
    </location>
</feature>
<dbReference type="OrthoDB" id="6159439at2759"/>